<keyword evidence="4" id="KW-1185">Reference proteome</keyword>
<organism evidence="3 4">
    <name type="scientific">Colletotrichum karsti</name>
    <dbReference type="NCBI Taxonomy" id="1095194"/>
    <lineage>
        <taxon>Eukaryota</taxon>
        <taxon>Fungi</taxon>
        <taxon>Dikarya</taxon>
        <taxon>Ascomycota</taxon>
        <taxon>Pezizomycotina</taxon>
        <taxon>Sordariomycetes</taxon>
        <taxon>Hypocreomycetidae</taxon>
        <taxon>Glomerellales</taxon>
        <taxon>Glomerellaceae</taxon>
        <taxon>Colletotrichum</taxon>
        <taxon>Colletotrichum boninense species complex</taxon>
    </lineage>
</organism>
<keyword evidence="2" id="KW-0732">Signal</keyword>
<dbReference type="Proteomes" id="UP000781932">
    <property type="component" value="Unassembled WGS sequence"/>
</dbReference>
<feature type="region of interest" description="Disordered" evidence="1">
    <location>
        <begin position="110"/>
        <end position="165"/>
    </location>
</feature>
<sequence length="569" mass="62178">MHFSAALALALSPAVLSASASAPASQRPPSPAKFAPSPEHARENAPHVFNAVHSAMRQWGSSIHHNGLGVIPATVPRGTLLYHGARRNETPAAFEWLAFEMEHSEGFARSWRGGDGFRPPRPPGPPGKGHRPPGWGDDKDGQRVLTGDDDDDGHHAPTGEPASRGYFHTYRANRDLKLLYIDGMGAGKTNMGTLDTQDFLLRGVLSAPALGEYERARDVCALVKSWGLDGVIRMEIGFEAIYCDFSDGLDQVSVLRRPWSDQAEGVGSIDMFEWARAVGQRYDGIGGGRVRLGFGSMVSSAWYPVNVSNPNGRKEMPRLGKLEEGQRDVILKRVEEVVKGGVVGSVDWQGVVDMIVSRHADRIEALADEGEDGGDYAFVSQVLVVTNTFVDYLRDESDADVTMKGDIVADAKGRCVRQYLTPAAVWKDEWTAEDALIFEAVKTVVERICGDLYAVRGIVLEAEPKLASAFSEAEMTRVVGASAREREIGDAVRRGREVVRGLKGYLGWSVWKKCKPGCGVAEVCFVAMWPFGLKRDHYSPSCQNRTALMGRRTVDGEGYWDFEPGPFGV</sequence>
<evidence type="ECO:0000313" key="3">
    <source>
        <dbReference type="EMBL" id="KAF9878191.1"/>
    </source>
</evidence>
<accession>A0A9P6LMG6</accession>
<dbReference type="InterPro" id="IPR038921">
    <property type="entry name" value="YOR389W-like"/>
</dbReference>
<dbReference type="GeneID" id="62160022"/>
<proteinExistence type="predicted"/>
<dbReference type="AlphaFoldDB" id="A0A9P6LMG6"/>
<name>A0A9P6LMG6_9PEZI</name>
<feature type="signal peptide" evidence="2">
    <location>
        <begin position="1"/>
        <end position="17"/>
    </location>
</feature>
<feature type="region of interest" description="Disordered" evidence="1">
    <location>
        <begin position="20"/>
        <end position="41"/>
    </location>
</feature>
<feature type="chain" id="PRO_5040181649" evidence="2">
    <location>
        <begin position="18"/>
        <end position="569"/>
    </location>
</feature>
<evidence type="ECO:0000256" key="1">
    <source>
        <dbReference type="SAM" id="MobiDB-lite"/>
    </source>
</evidence>
<dbReference type="PANTHER" id="PTHR35204">
    <property type="entry name" value="YALI0A21131P"/>
    <property type="match status" value="1"/>
</dbReference>
<reference evidence="3" key="1">
    <citation type="submission" date="2020-03" db="EMBL/GenBank/DDBJ databases">
        <authorList>
            <person name="He L."/>
        </authorList>
    </citation>
    <scope>NUCLEOTIDE SEQUENCE</scope>
    <source>
        <strain evidence="3">CkLH20</strain>
    </source>
</reference>
<dbReference type="EMBL" id="JAATWM020000011">
    <property type="protein sequence ID" value="KAF9878191.1"/>
    <property type="molecule type" value="Genomic_DNA"/>
</dbReference>
<evidence type="ECO:0000256" key="2">
    <source>
        <dbReference type="SAM" id="SignalP"/>
    </source>
</evidence>
<reference evidence="3" key="2">
    <citation type="submission" date="2020-11" db="EMBL/GenBank/DDBJ databases">
        <title>Whole genome sequencing of Colletotrichum sp.</title>
        <authorList>
            <person name="Li H."/>
        </authorList>
    </citation>
    <scope>NUCLEOTIDE SEQUENCE</scope>
    <source>
        <strain evidence="3">CkLH20</strain>
    </source>
</reference>
<evidence type="ECO:0000313" key="4">
    <source>
        <dbReference type="Proteomes" id="UP000781932"/>
    </source>
</evidence>
<comment type="caution">
    <text evidence="3">The sequence shown here is derived from an EMBL/GenBank/DDBJ whole genome shotgun (WGS) entry which is preliminary data.</text>
</comment>
<dbReference type="RefSeq" id="XP_038747652.1">
    <property type="nucleotide sequence ID" value="XM_038886948.1"/>
</dbReference>
<gene>
    <name evidence="3" type="ORF">CkaCkLH20_04229</name>
</gene>
<dbReference type="PANTHER" id="PTHR35204:SF1">
    <property type="entry name" value="ENTEROTOXIN"/>
    <property type="match status" value="1"/>
</dbReference>
<dbReference type="OrthoDB" id="10261782at2759"/>
<protein>
    <submittedName>
        <fullName evidence="3">Uncharacterized protein</fullName>
    </submittedName>
</protein>